<accession>A0A1Q5P9J4</accession>
<dbReference type="InterPro" id="IPR016181">
    <property type="entry name" value="Acyl_CoA_acyltransferase"/>
</dbReference>
<sequence length="238" mass="26993">MNSSQIRDNSLSIRLNRAANLLSDGQLSKVWEAAQKKLYSEDTWFGMRRNLGEVFQQPKAKIDISVRLIEERDLSYLLSTDGMTAEEAKIVGWRHKLLDANFQYCYVAVTADDTPCYMQWLIGPAENENILKFFRGLFPELKAHEALLEGAYMHPSFRGLGVMPDAMCQISEKAKDIGASETITFVQTDNAASLRGCKSCGYYPYALLKSKWFIYKQDICLEAIPDNTLAEYVAMITK</sequence>
<dbReference type="SUPFAM" id="SSF55729">
    <property type="entry name" value="Acyl-CoA N-acyltransferases (Nat)"/>
    <property type="match status" value="1"/>
</dbReference>
<reference evidence="2 3" key="1">
    <citation type="submission" date="2016-03" db="EMBL/GenBank/DDBJ databases">
        <title>Genome sequence of Pontibacter sp. nov., of the family cytophagaceae, isolated from marine sediment of the Yellow Sea, China.</title>
        <authorList>
            <person name="Zhang G."/>
            <person name="Zhang R."/>
        </authorList>
    </citation>
    <scope>NUCLEOTIDE SEQUENCE [LARGE SCALE GENOMIC DNA]</scope>
    <source>
        <strain evidence="2 3">S10-8</strain>
    </source>
</reference>
<dbReference type="EMBL" id="LVWA01000010">
    <property type="protein sequence ID" value="OKL38906.1"/>
    <property type="molecule type" value="Genomic_DNA"/>
</dbReference>
<dbReference type="GO" id="GO:0016747">
    <property type="term" value="F:acyltransferase activity, transferring groups other than amino-acyl groups"/>
    <property type="evidence" value="ECO:0007669"/>
    <property type="project" value="InterPro"/>
</dbReference>
<dbReference type="OrthoDB" id="7986118at2"/>
<dbReference type="InterPro" id="IPR000182">
    <property type="entry name" value="GNAT_dom"/>
</dbReference>
<keyword evidence="3" id="KW-1185">Reference proteome</keyword>
<dbReference type="RefSeq" id="WP_073853529.1">
    <property type="nucleotide sequence ID" value="NZ_LVWA01000010.1"/>
</dbReference>
<evidence type="ECO:0000313" key="2">
    <source>
        <dbReference type="EMBL" id="OKL38906.1"/>
    </source>
</evidence>
<comment type="caution">
    <text evidence="2">The sequence shown here is derived from an EMBL/GenBank/DDBJ whole genome shotgun (WGS) entry which is preliminary data.</text>
</comment>
<gene>
    <name evidence="2" type="ORF">A3841_02850</name>
</gene>
<evidence type="ECO:0000259" key="1">
    <source>
        <dbReference type="PROSITE" id="PS51186"/>
    </source>
</evidence>
<dbReference type="Proteomes" id="UP000186551">
    <property type="component" value="Unassembled WGS sequence"/>
</dbReference>
<name>A0A1Q5P9J4_9BACT</name>
<dbReference type="Pfam" id="PF00583">
    <property type="entry name" value="Acetyltransf_1"/>
    <property type="match status" value="1"/>
</dbReference>
<evidence type="ECO:0000313" key="3">
    <source>
        <dbReference type="Proteomes" id="UP000186551"/>
    </source>
</evidence>
<proteinExistence type="predicted"/>
<dbReference type="AlphaFoldDB" id="A0A1Q5P9J4"/>
<feature type="domain" description="N-acetyltransferase" evidence="1">
    <location>
        <begin position="64"/>
        <end position="220"/>
    </location>
</feature>
<organism evidence="2 3">
    <name type="scientific">Pontibacter flavimaris</name>
    <dbReference type="NCBI Taxonomy" id="1797110"/>
    <lineage>
        <taxon>Bacteria</taxon>
        <taxon>Pseudomonadati</taxon>
        <taxon>Bacteroidota</taxon>
        <taxon>Cytophagia</taxon>
        <taxon>Cytophagales</taxon>
        <taxon>Hymenobacteraceae</taxon>
        <taxon>Pontibacter</taxon>
    </lineage>
</organism>
<dbReference type="Gene3D" id="3.40.630.30">
    <property type="match status" value="1"/>
</dbReference>
<dbReference type="PROSITE" id="PS51186">
    <property type="entry name" value="GNAT"/>
    <property type="match status" value="1"/>
</dbReference>
<protein>
    <recommendedName>
        <fullName evidence="1">N-acetyltransferase domain-containing protein</fullName>
    </recommendedName>
</protein>